<comment type="similarity">
    <text evidence="2">Belongs to the threonine aldolase family.</text>
</comment>
<dbReference type="PANTHER" id="PTHR48097:SF9">
    <property type="entry name" value="L-THREONINE ALDOLASE"/>
    <property type="match status" value="1"/>
</dbReference>
<dbReference type="Gene3D" id="3.90.1150.10">
    <property type="entry name" value="Aspartate Aminotransferase, domain 1"/>
    <property type="match status" value="1"/>
</dbReference>
<dbReference type="InterPro" id="IPR015422">
    <property type="entry name" value="PyrdxlP-dep_Trfase_small"/>
</dbReference>
<dbReference type="InterPro" id="IPR015424">
    <property type="entry name" value="PyrdxlP-dep_Trfase"/>
</dbReference>
<evidence type="ECO:0000256" key="1">
    <source>
        <dbReference type="ARBA" id="ARBA00001933"/>
    </source>
</evidence>
<sequence>MPAAPAGTLAVHRQRLRLDCPVVFPGFRTLTPAEEFRAVADWCDANGVTHDQYGQGDLLTAFEGTVAGLLGKEAAAFMPSGVMAQLIAMRLWTEVSGVPRFGMPHTSHLALHEEEAYQALFNFHGVPVGDRRRPILARDLAAVSQPLACLLVELPLREIGGQLPDWDELQALKELARSRQLPLHMDGARLWESRAYYGRSYAEIAAGFASVYVSVYKGIGGVAGAVLAGGADFIANARLWQRRLGGTLVRQSPMVATAAMRFETRLAQMDACYRRTLDLAAGLGGIPGIRLNPAVPQTNMLHIFFDRPAEMVAETRDAIAGDEGRWVAGEIRSTDVPGWSVTELYVGDTLLGLDNAQVLPYFARLAGV</sequence>
<dbReference type="GO" id="GO:0005829">
    <property type="term" value="C:cytosol"/>
    <property type="evidence" value="ECO:0007669"/>
    <property type="project" value="TreeGrafter"/>
</dbReference>
<evidence type="ECO:0000256" key="3">
    <source>
        <dbReference type="ARBA" id="ARBA00011881"/>
    </source>
</evidence>
<accession>A0A248K3I9</accession>
<evidence type="ECO:0000256" key="2">
    <source>
        <dbReference type="ARBA" id="ARBA00006966"/>
    </source>
</evidence>
<dbReference type="SUPFAM" id="SSF53383">
    <property type="entry name" value="PLP-dependent transferases"/>
    <property type="match status" value="1"/>
</dbReference>
<dbReference type="AlphaFoldDB" id="A0A248K3I9"/>
<protein>
    <submittedName>
        <fullName evidence="6">Threonine aldolase</fullName>
    </submittedName>
</protein>
<dbReference type="GO" id="GO:0006567">
    <property type="term" value="P:L-threonine catabolic process"/>
    <property type="evidence" value="ECO:0007669"/>
    <property type="project" value="TreeGrafter"/>
</dbReference>
<dbReference type="Proteomes" id="UP000197153">
    <property type="component" value="Chromosome 4"/>
</dbReference>
<comment type="cofactor">
    <cofactor evidence="1">
        <name>pyridoxal 5'-phosphate</name>
        <dbReference type="ChEBI" id="CHEBI:597326"/>
    </cofactor>
</comment>
<evidence type="ECO:0000259" key="5">
    <source>
        <dbReference type="Pfam" id="PF01212"/>
    </source>
</evidence>
<dbReference type="KEGG" id="nao:Y958_28920"/>
<feature type="domain" description="Aromatic amino acid beta-eliminating lyase/threonine aldolase" evidence="5">
    <location>
        <begin position="48"/>
        <end position="302"/>
    </location>
</feature>
<dbReference type="EMBL" id="CP022113">
    <property type="protein sequence ID" value="ASG24998.1"/>
    <property type="molecule type" value="Genomic_DNA"/>
</dbReference>
<dbReference type="Pfam" id="PF01212">
    <property type="entry name" value="Beta_elim_lyase"/>
    <property type="match status" value="1"/>
</dbReference>
<evidence type="ECO:0000256" key="4">
    <source>
        <dbReference type="ARBA" id="ARBA00022898"/>
    </source>
</evidence>
<dbReference type="InterPro" id="IPR015421">
    <property type="entry name" value="PyrdxlP-dep_Trfase_major"/>
</dbReference>
<evidence type="ECO:0000313" key="6">
    <source>
        <dbReference type="EMBL" id="ASG24998.1"/>
    </source>
</evidence>
<dbReference type="RefSeq" id="WP_088875390.1">
    <property type="nucleotide sequence ID" value="NZ_CP022113.1"/>
</dbReference>
<dbReference type="GO" id="GO:0006545">
    <property type="term" value="P:glycine biosynthetic process"/>
    <property type="evidence" value="ECO:0007669"/>
    <property type="project" value="TreeGrafter"/>
</dbReference>
<reference evidence="6 7" key="1">
    <citation type="submission" date="2017-06" db="EMBL/GenBank/DDBJ databases">
        <title>Complete genome sequence of Nitrospirillum amazonense strain CBAmC, an endophytic nitrogen-fixing and plant growth-promoting bacterium, isolated from sugarcane.</title>
        <authorList>
            <person name="Schwab S."/>
            <person name="dos Santos Teixeira K.R."/>
            <person name="Simoes Araujo J.L."/>
            <person name="Soares Vidal M."/>
            <person name="Borges de Freitas H.R."/>
            <person name="Rivello Crivelaro A.L."/>
            <person name="Bueno de Camargo Nunes A."/>
            <person name="dos Santos C.M."/>
            <person name="Palmeira da Silva Rosa D."/>
            <person name="da Silva Padilha D."/>
            <person name="da Silva E."/>
            <person name="Araujo Terra L."/>
            <person name="Soares Mendes V."/>
            <person name="Farinelli L."/>
            <person name="Magalhaes Cruz L."/>
            <person name="Baldani J.I."/>
        </authorList>
    </citation>
    <scope>NUCLEOTIDE SEQUENCE [LARGE SCALE GENOMIC DNA]</scope>
    <source>
        <strain evidence="6 7">CBAmC</strain>
    </source>
</reference>
<keyword evidence="4" id="KW-0663">Pyridoxal phosphate</keyword>
<comment type="subunit">
    <text evidence="3">Homotetramer.</text>
</comment>
<gene>
    <name evidence="6" type="ORF">Y958_28920</name>
</gene>
<name>A0A248K3I9_9PROT</name>
<dbReference type="GO" id="GO:0008732">
    <property type="term" value="F:L-allo-threonine aldolase activity"/>
    <property type="evidence" value="ECO:0007669"/>
    <property type="project" value="TreeGrafter"/>
</dbReference>
<dbReference type="InterPro" id="IPR001597">
    <property type="entry name" value="ArAA_b-elim_lyase/Thr_aldolase"/>
</dbReference>
<dbReference type="Gene3D" id="3.40.640.10">
    <property type="entry name" value="Type I PLP-dependent aspartate aminotransferase-like (Major domain)"/>
    <property type="match status" value="1"/>
</dbReference>
<keyword evidence="7" id="KW-1185">Reference proteome</keyword>
<organism evidence="6 7">
    <name type="scientific">Nitrospirillum viridazoti CBAmc</name>
    <dbReference type="NCBI Taxonomy" id="1441467"/>
    <lineage>
        <taxon>Bacteria</taxon>
        <taxon>Pseudomonadati</taxon>
        <taxon>Pseudomonadota</taxon>
        <taxon>Alphaproteobacteria</taxon>
        <taxon>Rhodospirillales</taxon>
        <taxon>Azospirillaceae</taxon>
        <taxon>Nitrospirillum</taxon>
        <taxon>Nitrospirillum viridazoti</taxon>
    </lineage>
</organism>
<evidence type="ECO:0000313" key="7">
    <source>
        <dbReference type="Proteomes" id="UP000197153"/>
    </source>
</evidence>
<proteinExistence type="inferred from homology"/>
<dbReference type="PANTHER" id="PTHR48097">
    <property type="entry name" value="L-THREONINE ALDOLASE-RELATED"/>
    <property type="match status" value="1"/>
</dbReference>